<dbReference type="PANTHER" id="PTHR11022:SF41">
    <property type="entry name" value="PEPTIDOGLYCAN-RECOGNITION PROTEIN LC-RELATED"/>
    <property type="match status" value="1"/>
</dbReference>
<organism evidence="5">
    <name type="scientific">Reishia clavigera</name>
    <name type="common">Sea snail</name>
    <name type="synonym">Purpura clavigera</name>
    <dbReference type="NCBI Taxonomy" id="272940"/>
    <lineage>
        <taxon>Eukaryota</taxon>
        <taxon>Metazoa</taxon>
        <taxon>Spiralia</taxon>
        <taxon>Lophotrochozoa</taxon>
        <taxon>Mollusca</taxon>
        <taxon>Gastropoda</taxon>
        <taxon>Caenogastropoda</taxon>
        <taxon>Neogastropoda</taxon>
        <taxon>Muricoidea</taxon>
        <taxon>Muricidae</taxon>
        <taxon>Reishia</taxon>
    </lineage>
</organism>
<protein>
    <submittedName>
        <fullName evidence="5">Peptidoglycan recognition protein</fullName>
    </submittedName>
</protein>
<dbReference type="SMART" id="SM00644">
    <property type="entry name" value="Ami_2"/>
    <property type="match status" value="1"/>
</dbReference>
<dbReference type="GO" id="GO:0009253">
    <property type="term" value="P:peptidoglycan catabolic process"/>
    <property type="evidence" value="ECO:0007669"/>
    <property type="project" value="InterPro"/>
</dbReference>
<dbReference type="EMBL" id="JN413203">
    <property type="protein sequence ID" value="AET43945.1"/>
    <property type="molecule type" value="mRNA"/>
</dbReference>
<feature type="non-terminal residue" evidence="5">
    <location>
        <position position="225"/>
    </location>
</feature>
<evidence type="ECO:0000256" key="1">
    <source>
        <dbReference type="ARBA" id="ARBA00007553"/>
    </source>
</evidence>
<comment type="similarity">
    <text evidence="1">Belongs to the N-acetylmuramoyl-L-alanine amidase 2 family.</text>
</comment>
<feature type="domain" description="Peptidoglycan recognition protein family" evidence="4">
    <location>
        <begin position="73"/>
        <end position="216"/>
    </location>
</feature>
<proteinExistence type="evidence at transcript level"/>
<reference evidence="5" key="2">
    <citation type="journal article" date="2012" name="Fish Shellfish Immunol.">
        <title>Immune gene mining by pyrosequencing in the rockshell, Thais clavigera.</title>
        <authorList>
            <person name="Rhee J.S."/>
            <person name="Kim B.M."/>
            <person name="Jeong C.B."/>
            <person name="Horiguchi T."/>
            <person name="Lee Y.M."/>
            <person name="Kim I.C."/>
            <person name="Lee J.S."/>
        </authorList>
    </citation>
    <scope>NUCLEOTIDE SEQUENCE</scope>
</reference>
<evidence type="ECO:0000259" key="3">
    <source>
        <dbReference type="SMART" id="SM00644"/>
    </source>
</evidence>
<dbReference type="SMART" id="SM00701">
    <property type="entry name" value="PGRP"/>
    <property type="match status" value="1"/>
</dbReference>
<dbReference type="GO" id="GO:0002376">
    <property type="term" value="P:immune system process"/>
    <property type="evidence" value="ECO:0007669"/>
    <property type="project" value="UniProtKB-KW"/>
</dbReference>
<dbReference type="InterPro" id="IPR036505">
    <property type="entry name" value="Amidase/PGRP_sf"/>
</dbReference>
<keyword evidence="2" id="KW-0391">Immunity</keyword>
<evidence type="ECO:0000259" key="4">
    <source>
        <dbReference type="SMART" id="SM00701"/>
    </source>
</evidence>
<evidence type="ECO:0000313" key="5">
    <source>
        <dbReference type="EMBL" id="AET43945.1"/>
    </source>
</evidence>
<dbReference type="GO" id="GO:0008270">
    <property type="term" value="F:zinc ion binding"/>
    <property type="evidence" value="ECO:0007669"/>
    <property type="project" value="InterPro"/>
</dbReference>
<dbReference type="Pfam" id="PF01510">
    <property type="entry name" value="Amidase_2"/>
    <property type="match status" value="1"/>
</dbReference>
<reference evidence="5" key="1">
    <citation type="submission" date="2011-08" db="EMBL/GenBank/DDBJ databases">
        <authorList>
            <person name="Kim B.-M."/>
            <person name="Rhee J.-S."/>
            <person name="Lee J.-S."/>
        </authorList>
    </citation>
    <scope>NUCLEOTIDE SEQUENCE</scope>
</reference>
<dbReference type="InterPro" id="IPR002502">
    <property type="entry name" value="Amidase_domain"/>
</dbReference>
<dbReference type="InterPro" id="IPR006619">
    <property type="entry name" value="PGRP_domain_met/bac"/>
</dbReference>
<dbReference type="CDD" id="cd06583">
    <property type="entry name" value="PGRP"/>
    <property type="match status" value="1"/>
</dbReference>
<dbReference type="GO" id="GO:0008745">
    <property type="term" value="F:N-acetylmuramoyl-L-alanine amidase activity"/>
    <property type="evidence" value="ECO:0007669"/>
    <property type="project" value="InterPro"/>
</dbReference>
<evidence type="ECO:0000256" key="2">
    <source>
        <dbReference type="ARBA" id="ARBA00022859"/>
    </source>
</evidence>
<name>H8ZQD2_REICL</name>
<feature type="domain" description="N-acetylmuramoyl-L-alanine amidase" evidence="3">
    <location>
        <begin position="88"/>
        <end position="222"/>
    </location>
</feature>
<dbReference type="InterPro" id="IPR015510">
    <property type="entry name" value="PGRP"/>
</dbReference>
<dbReference type="Gene3D" id="3.40.80.10">
    <property type="entry name" value="Peptidoglycan recognition protein-like"/>
    <property type="match status" value="1"/>
</dbReference>
<dbReference type="FunFam" id="3.40.80.10:FF:000001">
    <property type="entry name" value="Peptidoglycan recognition protein 1"/>
    <property type="match status" value="1"/>
</dbReference>
<accession>H8ZQD2</accession>
<dbReference type="SUPFAM" id="SSF55846">
    <property type="entry name" value="N-acetylmuramoyl-L-alanine amidase-like"/>
    <property type="match status" value="1"/>
</dbReference>
<sequence>MSQDCLPHDGQEWTGSNYQWRRLDFQGQKVWAAVNWLIIRDCTAGDLSTHNNDPATNTNANTNTSNVQLPGCPQIITRAEWGARAPTHPIGDMPNVPVYVFIHHGAGGFCHDRQSCTHKVQSYQNYHIDGHGWWDIGYNFVVGEDGNAYEARGWDEIGAHTKGYNSVGIAICIIGDFSNRVPNNAALTTVRELIQCGLNNNKIHPDYTLKGHRDVGNTLCPGDQL</sequence>
<dbReference type="PANTHER" id="PTHR11022">
    <property type="entry name" value="PEPTIDOGLYCAN RECOGNITION PROTEIN"/>
    <property type="match status" value="1"/>
</dbReference>
<dbReference type="AlphaFoldDB" id="H8ZQD2"/>